<sequence length="196" mass="21667">MSDENVLISEIIDNSFDDIASEIGPTGPQNYNCPPCPNNYSFPTFVNAYSTCEQKIEKGGFIVFDNTNSVFGNCLHNPNTSEIFIWRPGYYSVYTSIFHMEACQFSLLKNSHFIAPVSTVGSFFGSSQNTNYFIIQLEESDMITPAPFSNTGYACKLQIVNNTKASFMSYVTLIGSFSSGNQLPQITASITIQSIV</sequence>
<proteinExistence type="predicted"/>
<protein>
    <recommendedName>
        <fullName evidence="2">TNF family profile domain-containing protein</fullName>
    </recommendedName>
</protein>
<organism evidence="1">
    <name type="scientific">viral metagenome</name>
    <dbReference type="NCBI Taxonomy" id="1070528"/>
    <lineage>
        <taxon>unclassified sequences</taxon>
        <taxon>metagenomes</taxon>
        <taxon>organismal metagenomes</taxon>
    </lineage>
</organism>
<accession>A0A6C0LBC5</accession>
<dbReference type="EMBL" id="MN740447">
    <property type="protein sequence ID" value="QHU26978.1"/>
    <property type="molecule type" value="Genomic_DNA"/>
</dbReference>
<dbReference type="AlphaFoldDB" id="A0A6C0LBC5"/>
<evidence type="ECO:0008006" key="2">
    <source>
        <dbReference type="Google" id="ProtNLM"/>
    </source>
</evidence>
<name>A0A6C0LBC5_9ZZZZ</name>
<evidence type="ECO:0000313" key="1">
    <source>
        <dbReference type="EMBL" id="QHU26978.1"/>
    </source>
</evidence>
<reference evidence="1" key="1">
    <citation type="journal article" date="2020" name="Nature">
        <title>Giant virus diversity and host interactions through global metagenomics.</title>
        <authorList>
            <person name="Schulz F."/>
            <person name="Roux S."/>
            <person name="Paez-Espino D."/>
            <person name="Jungbluth S."/>
            <person name="Walsh D.A."/>
            <person name="Denef V.J."/>
            <person name="McMahon K.D."/>
            <person name="Konstantinidis K.T."/>
            <person name="Eloe-Fadrosh E.A."/>
            <person name="Kyrpides N.C."/>
            <person name="Woyke T."/>
        </authorList>
    </citation>
    <scope>NUCLEOTIDE SEQUENCE</scope>
    <source>
        <strain evidence="1">GVMAG-M-3300027759-42</strain>
    </source>
</reference>